<dbReference type="EMBL" id="JARJLG010000101">
    <property type="protein sequence ID" value="KAJ7745813.1"/>
    <property type="molecule type" value="Genomic_DNA"/>
</dbReference>
<feature type="region of interest" description="Disordered" evidence="2">
    <location>
        <begin position="1"/>
        <end position="21"/>
    </location>
</feature>
<evidence type="ECO:0000313" key="5">
    <source>
        <dbReference type="Proteomes" id="UP001215280"/>
    </source>
</evidence>
<evidence type="ECO:0000256" key="1">
    <source>
        <dbReference type="ARBA" id="ARBA00022801"/>
    </source>
</evidence>
<dbReference type="GO" id="GO:0016787">
    <property type="term" value="F:hydrolase activity"/>
    <property type="evidence" value="ECO:0007669"/>
    <property type="project" value="UniProtKB-KW"/>
</dbReference>
<protein>
    <submittedName>
        <fullName evidence="4">Alpha/Beta hydrolase protein</fullName>
    </submittedName>
</protein>
<proteinExistence type="predicted"/>
<name>A0AAD7INX8_9AGAR</name>
<feature type="domain" description="Alpha/beta hydrolase fold-3" evidence="3">
    <location>
        <begin position="93"/>
        <end position="324"/>
    </location>
</feature>
<dbReference type="InterPro" id="IPR050300">
    <property type="entry name" value="GDXG_lipolytic_enzyme"/>
</dbReference>
<sequence>MSQYAHLSDPDPEFSDAFSKLPIRPPPLDPLQAIRGLMTDLAATTKTHNRSKLPDASSYSVEDCKITVKGGEITIRCTKPTPTSGEVPAFPVLFWAHGGGCVSGDLELDDFPNRILCAKYRISIVSVDYRLAPEHPFPIGLNDCYSALKWVGRGSAQYLLFPLLMYDQTVENAPRIFGDPTKGFLVGGNSAGAYLATVVAHRARDDAFFRNHKVTGQILQYPRVLARAASPPQYKDQLLSMEQNKDGPGLTAASIDWIAGLVKAPPADPEYSPLLAAHEGLAPAYIQVCGLDPLRDEALLYERLLREAGVKTKLDIYPGVPHGFNFAFPQLAASVKFEADLNFGLAWLLDAKV</sequence>
<keyword evidence="1 4" id="KW-0378">Hydrolase</keyword>
<dbReference type="Proteomes" id="UP001215280">
    <property type="component" value="Unassembled WGS sequence"/>
</dbReference>
<dbReference type="InterPro" id="IPR029058">
    <property type="entry name" value="AB_hydrolase_fold"/>
</dbReference>
<comment type="caution">
    <text evidence="4">The sequence shown here is derived from an EMBL/GenBank/DDBJ whole genome shotgun (WGS) entry which is preliminary data.</text>
</comment>
<keyword evidence="5" id="KW-1185">Reference proteome</keyword>
<organism evidence="4 5">
    <name type="scientific">Mycena maculata</name>
    <dbReference type="NCBI Taxonomy" id="230809"/>
    <lineage>
        <taxon>Eukaryota</taxon>
        <taxon>Fungi</taxon>
        <taxon>Dikarya</taxon>
        <taxon>Basidiomycota</taxon>
        <taxon>Agaricomycotina</taxon>
        <taxon>Agaricomycetes</taxon>
        <taxon>Agaricomycetidae</taxon>
        <taxon>Agaricales</taxon>
        <taxon>Marasmiineae</taxon>
        <taxon>Mycenaceae</taxon>
        <taxon>Mycena</taxon>
    </lineage>
</organism>
<dbReference type="PANTHER" id="PTHR48081:SF8">
    <property type="entry name" value="ALPHA_BETA HYDROLASE FOLD-3 DOMAIN-CONTAINING PROTEIN-RELATED"/>
    <property type="match status" value="1"/>
</dbReference>
<accession>A0AAD7INX8</accession>
<evidence type="ECO:0000259" key="3">
    <source>
        <dbReference type="Pfam" id="PF07859"/>
    </source>
</evidence>
<dbReference type="SUPFAM" id="SSF53474">
    <property type="entry name" value="alpha/beta-Hydrolases"/>
    <property type="match status" value="1"/>
</dbReference>
<reference evidence="4" key="1">
    <citation type="submission" date="2023-03" db="EMBL/GenBank/DDBJ databases">
        <title>Massive genome expansion in bonnet fungi (Mycena s.s.) driven by repeated elements and novel gene families across ecological guilds.</title>
        <authorList>
            <consortium name="Lawrence Berkeley National Laboratory"/>
            <person name="Harder C.B."/>
            <person name="Miyauchi S."/>
            <person name="Viragh M."/>
            <person name="Kuo A."/>
            <person name="Thoen E."/>
            <person name="Andreopoulos B."/>
            <person name="Lu D."/>
            <person name="Skrede I."/>
            <person name="Drula E."/>
            <person name="Henrissat B."/>
            <person name="Morin E."/>
            <person name="Kohler A."/>
            <person name="Barry K."/>
            <person name="LaButti K."/>
            <person name="Morin E."/>
            <person name="Salamov A."/>
            <person name="Lipzen A."/>
            <person name="Mereny Z."/>
            <person name="Hegedus B."/>
            <person name="Baldrian P."/>
            <person name="Stursova M."/>
            <person name="Weitz H."/>
            <person name="Taylor A."/>
            <person name="Grigoriev I.V."/>
            <person name="Nagy L.G."/>
            <person name="Martin F."/>
            <person name="Kauserud H."/>
        </authorList>
    </citation>
    <scope>NUCLEOTIDE SEQUENCE</scope>
    <source>
        <strain evidence="4">CBHHK188m</strain>
    </source>
</reference>
<evidence type="ECO:0000256" key="2">
    <source>
        <dbReference type="SAM" id="MobiDB-lite"/>
    </source>
</evidence>
<dbReference type="Pfam" id="PF07859">
    <property type="entry name" value="Abhydrolase_3"/>
    <property type="match status" value="1"/>
</dbReference>
<dbReference type="AlphaFoldDB" id="A0AAD7INX8"/>
<gene>
    <name evidence="4" type="ORF">DFH07DRAFT_14641</name>
</gene>
<dbReference type="InterPro" id="IPR013094">
    <property type="entry name" value="AB_hydrolase_3"/>
</dbReference>
<dbReference type="Gene3D" id="3.40.50.1820">
    <property type="entry name" value="alpha/beta hydrolase"/>
    <property type="match status" value="1"/>
</dbReference>
<evidence type="ECO:0000313" key="4">
    <source>
        <dbReference type="EMBL" id="KAJ7745813.1"/>
    </source>
</evidence>
<dbReference type="PANTHER" id="PTHR48081">
    <property type="entry name" value="AB HYDROLASE SUPERFAMILY PROTEIN C4A8.06C"/>
    <property type="match status" value="1"/>
</dbReference>